<keyword evidence="2" id="KW-1185">Reference proteome</keyword>
<evidence type="ECO:0000313" key="1">
    <source>
        <dbReference type="EMBL" id="KAJ9661521.1"/>
    </source>
</evidence>
<name>A0ACC3AFW3_9EURO</name>
<evidence type="ECO:0000313" key="2">
    <source>
        <dbReference type="Proteomes" id="UP001172386"/>
    </source>
</evidence>
<protein>
    <submittedName>
        <fullName evidence="1">Uncharacterized protein</fullName>
    </submittedName>
</protein>
<dbReference type="EMBL" id="JAPDRQ010000022">
    <property type="protein sequence ID" value="KAJ9661521.1"/>
    <property type="molecule type" value="Genomic_DNA"/>
</dbReference>
<gene>
    <name evidence="1" type="ORF">H2198_001901</name>
</gene>
<comment type="caution">
    <text evidence="1">The sequence shown here is derived from an EMBL/GenBank/DDBJ whole genome shotgun (WGS) entry which is preliminary data.</text>
</comment>
<dbReference type="Proteomes" id="UP001172386">
    <property type="component" value="Unassembled WGS sequence"/>
</dbReference>
<proteinExistence type="predicted"/>
<reference evidence="1" key="1">
    <citation type="submission" date="2022-10" db="EMBL/GenBank/DDBJ databases">
        <title>Culturing micro-colonial fungi from biological soil crusts in the Mojave desert and describing Neophaeococcomyces mojavensis, and introducing the new genera and species Taxawa tesnikishii.</title>
        <authorList>
            <person name="Kurbessoian T."/>
            <person name="Stajich J.E."/>
        </authorList>
    </citation>
    <scope>NUCLEOTIDE SEQUENCE</scope>
    <source>
        <strain evidence="1">JES_112</strain>
    </source>
</reference>
<accession>A0ACC3AFW3</accession>
<sequence length="550" mass="61150">MAVDATEEHKPAGRFSKLWVILFIFSTIAASFSLFDLWKMKHLNFAAVAFGLAAGVHGQSSSQCSSSAQPNLSWYAPNQTMINNLTTVVNGTGVYGYIFNSSRTPSSVPYSTYNWCNMPHARKQEYVVPDNDFKLQYVEVVRLPTQFSQSRTVISFFRNQLTYLQIHRHHKRTPYQSNTFPIEAYPWLCNDSSLYYFGAPQPENNAAQLAWSIYQSPTNPFKPTGFPNQTCQFPQITGEGLYDSRQHGADLFSVYHDTLHFLPDTFNSSQISFRVTNNVITSQVAGEVLIGMYSSLNQKPVPALVQPTGVDSLEPQYTCSAAVASYSAYGVGSKNPTWQTHLNQSTALFAQLDTISGVNSSDSGWHNWFDHYFDNLSAKLCHNKPLPCNITNSSLCVSQDTANAVFRRGLYEYSYIYRDNNASLAAATGSFGVWMAELASHLRGAMNGAGSGPIYRHNIAHDGSMSRLLSILQIDVMVWPGMGSEIVFELWRRQSSECYFLRVLWKGQVLRSSNPSLGSMDMVPVDVFLGYVDGLVGVDASKVVALCSGK</sequence>
<organism evidence="1 2">
    <name type="scientific">Neophaeococcomyces mojaviensis</name>
    <dbReference type="NCBI Taxonomy" id="3383035"/>
    <lineage>
        <taxon>Eukaryota</taxon>
        <taxon>Fungi</taxon>
        <taxon>Dikarya</taxon>
        <taxon>Ascomycota</taxon>
        <taxon>Pezizomycotina</taxon>
        <taxon>Eurotiomycetes</taxon>
        <taxon>Chaetothyriomycetidae</taxon>
        <taxon>Chaetothyriales</taxon>
        <taxon>Chaetothyriales incertae sedis</taxon>
        <taxon>Neophaeococcomyces</taxon>
    </lineage>
</organism>